<accession>A0ABP7IT41</accession>
<organism evidence="3 4">
    <name type="scientific">Sphaerisporangium flaviroseum</name>
    <dbReference type="NCBI Taxonomy" id="509199"/>
    <lineage>
        <taxon>Bacteria</taxon>
        <taxon>Bacillati</taxon>
        <taxon>Actinomycetota</taxon>
        <taxon>Actinomycetes</taxon>
        <taxon>Streptosporangiales</taxon>
        <taxon>Streptosporangiaceae</taxon>
        <taxon>Sphaerisporangium</taxon>
    </lineage>
</organism>
<dbReference type="InterPro" id="IPR047951">
    <property type="entry name" value="Transpos_ISL3"/>
</dbReference>
<evidence type="ECO:0000313" key="3">
    <source>
        <dbReference type="EMBL" id="GAA3826064.1"/>
    </source>
</evidence>
<protein>
    <submittedName>
        <fullName evidence="3">ISL3-like element ISMsm4 family transposase</fullName>
    </submittedName>
</protein>
<evidence type="ECO:0000313" key="4">
    <source>
        <dbReference type="Proteomes" id="UP001500888"/>
    </source>
</evidence>
<comment type="caution">
    <text evidence="3">The sequence shown here is derived from an EMBL/GenBank/DDBJ whole genome shotgun (WGS) entry which is preliminary data.</text>
</comment>
<feature type="domain" description="Transposase IS204/IS1001/IS1096/IS1165 DDE" evidence="1">
    <location>
        <begin position="164"/>
        <end position="404"/>
    </location>
</feature>
<gene>
    <name evidence="3" type="ORF">GCM10022226_53510</name>
</gene>
<reference evidence="4" key="1">
    <citation type="journal article" date="2019" name="Int. J. Syst. Evol. Microbiol.">
        <title>The Global Catalogue of Microorganisms (GCM) 10K type strain sequencing project: providing services to taxonomists for standard genome sequencing and annotation.</title>
        <authorList>
            <consortium name="The Broad Institute Genomics Platform"/>
            <consortium name="The Broad Institute Genome Sequencing Center for Infectious Disease"/>
            <person name="Wu L."/>
            <person name="Ma J."/>
        </authorList>
    </citation>
    <scope>NUCLEOTIDE SEQUENCE [LARGE SCALE GENOMIC DNA]</scope>
    <source>
        <strain evidence="4">JCM 16908</strain>
    </source>
</reference>
<name>A0ABP7IT41_9ACTN</name>
<dbReference type="NCBIfam" id="NF033550">
    <property type="entry name" value="transpos_ISL3"/>
    <property type="match status" value="1"/>
</dbReference>
<dbReference type="Pfam" id="PF01610">
    <property type="entry name" value="DDE_Tnp_ISL3"/>
    <property type="match status" value="1"/>
</dbReference>
<evidence type="ECO:0000259" key="1">
    <source>
        <dbReference type="Pfam" id="PF01610"/>
    </source>
</evidence>
<dbReference type="Proteomes" id="UP001500888">
    <property type="component" value="Unassembled WGS sequence"/>
</dbReference>
<dbReference type="InterPro" id="IPR029261">
    <property type="entry name" value="Transposase_Znf"/>
</dbReference>
<keyword evidence="4" id="KW-1185">Reference proteome</keyword>
<dbReference type="PANTHER" id="PTHR33498:SF1">
    <property type="entry name" value="TRANSPOSASE FOR INSERTION SEQUENCE ELEMENT IS1557"/>
    <property type="match status" value="1"/>
</dbReference>
<dbReference type="Pfam" id="PF14690">
    <property type="entry name" value="Zn_ribbon_ISL3"/>
    <property type="match status" value="1"/>
</dbReference>
<dbReference type="EMBL" id="BAAAZR010000020">
    <property type="protein sequence ID" value="GAA3826064.1"/>
    <property type="molecule type" value="Genomic_DNA"/>
</dbReference>
<evidence type="ECO:0000259" key="2">
    <source>
        <dbReference type="Pfam" id="PF14690"/>
    </source>
</evidence>
<feature type="domain" description="Transposase IS204/IS1001/IS1096/IS1165 zinc-finger" evidence="2">
    <location>
        <begin position="27"/>
        <end position="69"/>
    </location>
</feature>
<proteinExistence type="predicted"/>
<dbReference type="InterPro" id="IPR002560">
    <property type="entry name" value="Transposase_DDE"/>
</dbReference>
<dbReference type="PANTHER" id="PTHR33498">
    <property type="entry name" value="TRANSPOSASE FOR INSERTION SEQUENCE ELEMENT IS1557"/>
    <property type="match status" value="1"/>
</dbReference>
<sequence length="418" mass="47455">MDVERVADVDGKPGRLVHIERPEDWAACPECGVISTSVRQRRTTRPRDLPYGEELIGVRWRKRQFACTEQLCPRKAFTESVAEIPPRARVTGRLCRMVARQVALGRSVAAVGREYRLGWPLVHRHFAACADAVLVEPQPPRVLGIDETRRGRPKWLKDQVSGTWTRTERFETNFVDLSGDGGLLGQAAGRTGRAVVDWLNTRGHAWKSRVQIVAIDPAACYRTAVKQALPHAVIVVDHFHLVALANKALTAVRQRVTREERGRRGRATDPEWANRRRLLRARERLSQRTFTAMWNTLIDHEPTGQILTAWIAKEELRTLLACARTQAPRLVISHRLFRLFSWCADSGIPELITLAETIEAWWPETLAFITTRVTNARTEGTNRLIKDAARVAFGFRNLNNQRRRVRLACTHHSINPAA</sequence>